<comment type="function">
    <text evidence="5">This is one of the proteins that binds to the 5S RNA in the ribosome where it forms part of the central protuberance.</text>
</comment>
<dbReference type="OrthoDB" id="9790002at2"/>
<dbReference type="InterPro" id="IPR020056">
    <property type="entry name" value="Rbsml_bL25/Gln-tRNA_synth_N"/>
</dbReference>
<protein>
    <recommendedName>
        <fullName evidence="5">Large ribosomal subunit protein bL25</fullName>
    </recommendedName>
    <alternativeName>
        <fullName evidence="5">General stress protein CTC</fullName>
    </alternativeName>
</protein>
<comment type="similarity">
    <text evidence="5">Belongs to the bacterial ribosomal protein bL25 family. CTC subfamily.</text>
</comment>
<dbReference type="Pfam" id="PF01386">
    <property type="entry name" value="Ribosomal_L25p"/>
    <property type="match status" value="1"/>
</dbReference>
<keyword evidence="1 5" id="KW-0699">rRNA-binding</keyword>
<dbReference type="Proteomes" id="UP000309676">
    <property type="component" value="Unassembled WGS sequence"/>
</dbReference>
<dbReference type="EMBL" id="VCIW01000032">
    <property type="protein sequence ID" value="TLS48636.1"/>
    <property type="molecule type" value="Genomic_DNA"/>
</dbReference>
<feature type="domain" description="Large ribosomal subunit protein bL25 beta" evidence="8">
    <location>
        <begin position="100"/>
        <end position="182"/>
    </location>
</feature>
<evidence type="ECO:0000313" key="10">
    <source>
        <dbReference type="Proteomes" id="UP000309676"/>
    </source>
</evidence>
<evidence type="ECO:0000259" key="7">
    <source>
        <dbReference type="Pfam" id="PF01386"/>
    </source>
</evidence>
<comment type="subunit">
    <text evidence="5">Part of the 50S ribosomal subunit; part of the 5S rRNA/L5/L18/L25 subcomplex. Contacts the 5S rRNA. Binds to the 5S rRNA independently of L5 and L18.</text>
</comment>
<keyword evidence="2 5" id="KW-0694">RNA-binding</keyword>
<proteinExistence type="inferred from homology"/>
<keyword evidence="3 5" id="KW-0689">Ribosomal protein</keyword>
<dbReference type="InterPro" id="IPR029751">
    <property type="entry name" value="Ribosomal_L25_dom"/>
</dbReference>
<reference evidence="9 10" key="1">
    <citation type="submission" date="2019-05" db="EMBL/GenBank/DDBJ databases">
        <authorList>
            <person name="Narsing Rao M.P."/>
            <person name="Li W.J."/>
        </authorList>
    </citation>
    <scope>NUCLEOTIDE SEQUENCE [LARGE SCALE GENOMIC DNA]</scope>
    <source>
        <strain evidence="9 10">SYSU_K30003</strain>
    </source>
</reference>
<dbReference type="GO" id="GO:0003735">
    <property type="term" value="F:structural constituent of ribosome"/>
    <property type="evidence" value="ECO:0007669"/>
    <property type="project" value="InterPro"/>
</dbReference>
<keyword evidence="10" id="KW-1185">Reference proteome</keyword>
<dbReference type="Gene3D" id="2.40.240.10">
    <property type="entry name" value="Ribosomal Protein L25, Chain P"/>
    <property type="match status" value="1"/>
</dbReference>
<keyword evidence="4 5" id="KW-0687">Ribonucleoprotein</keyword>
<evidence type="ECO:0000256" key="3">
    <source>
        <dbReference type="ARBA" id="ARBA00022980"/>
    </source>
</evidence>
<dbReference type="CDD" id="cd00495">
    <property type="entry name" value="Ribosomal_L25_TL5_CTC"/>
    <property type="match status" value="1"/>
</dbReference>
<sequence length="210" mass="22656">MKVTVLSRSGETKSDRRTNRESGKIPGVVYGKKVASQPIYIEEKALHQLMRSGAGAGGILRLTLPTHGEQPVMIGEIQRDKVLGRILHVDFHQIDMSEPVKATVRVELTGEAQGVSEGGILQVMNPTVEVRCIASAIPAAIEADVSRLAVGEHLYVRDLAVPAGVEIRSDENDIIATILAPQKELPEATDEIRDQDVAEATEEQVGAHAD</sequence>
<dbReference type="AlphaFoldDB" id="A0A5R9G2W7"/>
<comment type="caution">
    <text evidence="9">The sequence shown here is derived from an EMBL/GenBank/DDBJ whole genome shotgun (WGS) entry which is preliminary data.</text>
</comment>
<dbReference type="InterPro" id="IPR020057">
    <property type="entry name" value="Ribosomal_bL25_b-dom"/>
</dbReference>
<dbReference type="NCBIfam" id="TIGR00731">
    <property type="entry name" value="bL25_bact_ctc"/>
    <property type="match status" value="1"/>
</dbReference>
<evidence type="ECO:0000256" key="6">
    <source>
        <dbReference type="SAM" id="MobiDB-lite"/>
    </source>
</evidence>
<dbReference type="SUPFAM" id="SSF50715">
    <property type="entry name" value="Ribosomal protein L25-like"/>
    <property type="match status" value="1"/>
</dbReference>
<feature type="compositionally biased region" description="Basic and acidic residues" evidence="6">
    <location>
        <begin position="185"/>
        <end position="196"/>
    </location>
</feature>
<gene>
    <name evidence="5" type="primary">rplY</name>
    <name evidence="5" type="synonym">ctc</name>
    <name evidence="9" type="ORF">FE782_29710</name>
</gene>
<dbReference type="HAMAP" id="MF_01334">
    <property type="entry name" value="Ribosomal_bL25_CTC"/>
    <property type="match status" value="1"/>
</dbReference>
<organism evidence="9 10">
    <name type="scientific">Paenibacillus antri</name>
    <dbReference type="NCBI Taxonomy" id="2582848"/>
    <lineage>
        <taxon>Bacteria</taxon>
        <taxon>Bacillati</taxon>
        <taxon>Bacillota</taxon>
        <taxon>Bacilli</taxon>
        <taxon>Bacillales</taxon>
        <taxon>Paenibacillaceae</taxon>
        <taxon>Paenibacillus</taxon>
    </lineage>
</organism>
<dbReference type="Pfam" id="PF14693">
    <property type="entry name" value="Ribosomal_TL5_C"/>
    <property type="match status" value="1"/>
</dbReference>
<evidence type="ECO:0000256" key="5">
    <source>
        <dbReference type="HAMAP-Rule" id="MF_01334"/>
    </source>
</evidence>
<dbReference type="InterPro" id="IPR037121">
    <property type="entry name" value="Ribosomal_bL25_C"/>
</dbReference>
<dbReference type="PANTHER" id="PTHR33284">
    <property type="entry name" value="RIBOSOMAL PROTEIN L25/GLN-TRNA SYNTHETASE, ANTI-CODON-BINDING DOMAIN-CONTAINING PROTEIN"/>
    <property type="match status" value="1"/>
</dbReference>
<evidence type="ECO:0000256" key="4">
    <source>
        <dbReference type="ARBA" id="ARBA00023274"/>
    </source>
</evidence>
<evidence type="ECO:0000259" key="8">
    <source>
        <dbReference type="Pfam" id="PF14693"/>
    </source>
</evidence>
<dbReference type="InterPro" id="IPR020930">
    <property type="entry name" value="Ribosomal_uL5_bac-type"/>
</dbReference>
<dbReference type="GO" id="GO:0022625">
    <property type="term" value="C:cytosolic large ribosomal subunit"/>
    <property type="evidence" value="ECO:0007669"/>
    <property type="project" value="TreeGrafter"/>
</dbReference>
<dbReference type="InterPro" id="IPR001021">
    <property type="entry name" value="Ribosomal_bL25_long"/>
</dbReference>
<feature type="region of interest" description="Disordered" evidence="6">
    <location>
        <begin position="185"/>
        <end position="210"/>
    </location>
</feature>
<dbReference type="InterPro" id="IPR011035">
    <property type="entry name" value="Ribosomal_bL25/Gln-tRNA_synth"/>
</dbReference>
<name>A0A5R9G2W7_9BACL</name>
<evidence type="ECO:0000256" key="2">
    <source>
        <dbReference type="ARBA" id="ARBA00022884"/>
    </source>
</evidence>
<dbReference type="GO" id="GO:0006412">
    <property type="term" value="P:translation"/>
    <property type="evidence" value="ECO:0007669"/>
    <property type="project" value="UniProtKB-UniRule"/>
</dbReference>
<dbReference type="Gene3D" id="2.170.120.20">
    <property type="entry name" value="Ribosomal protein L25, beta domain"/>
    <property type="match status" value="1"/>
</dbReference>
<evidence type="ECO:0000256" key="1">
    <source>
        <dbReference type="ARBA" id="ARBA00022730"/>
    </source>
</evidence>
<feature type="compositionally biased region" description="Basic and acidic residues" evidence="6">
    <location>
        <begin position="10"/>
        <end position="23"/>
    </location>
</feature>
<feature type="domain" description="Large ribosomal subunit protein bL25 L25" evidence="7">
    <location>
        <begin position="7"/>
        <end position="91"/>
    </location>
</feature>
<dbReference type="PANTHER" id="PTHR33284:SF1">
    <property type="entry name" value="RIBOSOMAL PROTEIN L25_GLN-TRNA SYNTHETASE, ANTI-CODON-BINDING DOMAIN-CONTAINING PROTEIN"/>
    <property type="match status" value="1"/>
</dbReference>
<feature type="region of interest" description="Disordered" evidence="6">
    <location>
        <begin position="1"/>
        <end position="24"/>
    </location>
</feature>
<evidence type="ECO:0000313" key="9">
    <source>
        <dbReference type="EMBL" id="TLS48636.1"/>
    </source>
</evidence>
<dbReference type="GO" id="GO:0008097">
    <property type="term" value="F:5S rRNA binding"/>
    <property type="evidence" value="ECO:0007669"/>
    <property type="project" value="InterPro"/>
</dbReference>
<accession>A0A5R9G2W7</accession>